<name>A0A8S5MPC8_9CAUD</name>
<protein>
    <submittedName>
        <fullName evidence="1">Uncharacterized protein</fullName>
    </submittedName>
</protein>
<sequence>MNSEQTARLEAIKEVIRADKKTIAVVEEVGITIEDKPSIVTPRPGYKWVPTQTTAKGSITWVEEADPDAEGTADKPITFKAGMNVWDNYYYTDGQKRYVCIKAGNPIELTEGEYFTEF</sequence>
<accession>A0A8S5MPC8</accession>
<reference evidence="1" key="1">
    <citation type="journal article" date="2021" name="Proc. Natl. Acad. Sci. U.S.A.">
        <title>A Catalog of Tens of Thousands of Viruses from Human Metagenomes Reveals Hidden Associations with Chronic Diseases.</title>
        <authorList>
            <person name="Tisza M.J."/>
            <person name="Buck C.B."/>
        </authorList>
    </citation>
    <scope>NUCLEOTIDE SEQUENCE</scope>
    <source>
        <strain evidence="1">CtoqT5</strain>
    </source>
</reference>
<organism evidence="1">
    <name type="scientific">Podoviridae sp. ctoqT5</name>
    <dbReference type="NCBI Taxonomy" id="2826577"/>
    <lineage>
        <taxon>Viruses</taxon>
        <taxon>Duplodnaviria</taxon>
        <taxon>Heunggongvirae</taxon>
        <taxon>Uroviricota</taxon>
        <taxon>Caudoviricetes</taxon>
    </lineage>
</organism>
<proteinExistence type="predicted"/>
<dbReference type="EMBL" id="BK014952">
    <property type="protein sequence ID" value="DAD84134.1"/>
    <property type="molecule type" value="Genomic_DNA"/>
</dbReference>
<evidence type="ECO:0000313" key="1">
    <source>
        <dbReference type="EMBL" id="DAD84134.1"/>
    </source>
</evidence>